<dbReference type="Proteomes" id="UP001285441">
    <property type="component" value="Unassembled WGS sequence"/>
</dbReference>
<name>A0AAE0N5L6_9PEZI</name>
<accession>A0AAE0N5L6</accession>
<evidence type="ECO:0000313" key="3">
    <source>
        <dbReference type="EMBL" id="KAK3370304.1"/>
    </source>
</evidence>
<feature type="compositionally biased region" description="Basic and acidic residues" evidence="1">
    <location>
        <begin position="603"/>
        <end position="625"/>
    </location>
</feature>
<feature type="compositionally biased region" description="Acidic residues" evidence="1">
    <location>
        <begin position="381"/>
        <end position="391"/>
    </location>
</feature>
<evidence type="ECO:0000256" key="1">
    <source>
        <dbReference type="SAM" id="MobiDB-lite"/>
    </source>
</evidence>
<gene>
    <name evidence="3" type="ORF">B0H63DRAFT_440690</name>
</gene>
<feature type="region of interest" description="Disordered" evidence="1">
    <location>
        <begin position="441"/>
        <end position="485"/>
    </location>
</feature>
<protein>
    <recommendedName>
        <fullName evidence="2">F-box domain-containing protein</fullName>
    </recommendedName>
</protein>
<dbReference type="SUPFAM" id="SSF81383">
    <property type="entry name" value="F-box domain"/>
    <property type="match status" value="1"/>
</dbReference>
<dbReference type="AlphaFoldDB" id="A0AAE0N5L6"/>
<feature type="region of interest" description="Disordered" evidence="1">
    <location>
        <begin position="364"/>
        <end position="418"/>
    </location>
</feature>
<reference evidence="3" key="1">
    <citation type="journal article" date="2023" name="Mol. Phylogenet. Evol.">
        <title>Genome-scale phylogeny and comparative genomics of the fungal order Sordariales.</title>
        <authorList>
            <person name="Hensen N."/>
            <person name="Bonometti L."/>
            <person name="Westerberg I."/>
            <person name="Brannstrom I.O."/>
            <person name="Guillou S."/>
            <person name="Cros-Aarteil S."/>
            <person name="Calhoun S."/>
            <person name="Haridas S."/>
            <person name="Kuo A."/>
            <person name="Mondo S."/>
            <person name="Pangilinan J."/>
            <person name="Riley R."/>
            <person name="LaButti K."/>
            <person name="Andreopoulos B."/>
            <person name="Lipzen A."/>
            <person name="Chen C."/>
            <person name="Yan M."/>
            <person name="Daum C."/>
            <person name="Ng V."/>
            <person name="Clum A."/>
            <person name="Steindorff A."/>
            <person name="Ohm R.A."/>
            <person name="Martin F."/>
            <person name="Silar P."/>
            <person name="Natvig D.O."/>
            <person name="Lalanne C."/>
            <person name="Gautier V."/>
            <person name="Ament-Velasquez S.L."/>
            <person name="Kruys A."/>
            <person name="Hutchinson M.I."/>
            <person name="Powell A.J."/>
            <person name="Barry K."/>
            <person name="Miller A.N."/>
            <person name="Grigoriev I.V."/>
            <person name="Debuchy R."/>
            <person name="Gladieux P."/>
            <person name="Hiltunen Thoren M."/>
            <person name="Johannesson H."/>
        </authorList>
    </citation>
    <scope>NUCLEOTIDE SEQUENCE</scope>
    <source>
        <strain evidence="3">CBS 232.78</strain>
    </source>
</reference>
<dbReference type="InterPro" id="IPR036047">
    <property type="entry name" value="F-box-like_dom_sf"/>
</dbReference>
<dbReference type="InterPro" id="IPR038946">
    <property type="entry name" value="FBXO47"/>
</dbReference>
<feature type="compositionally biased region" description="Basic residues" evidence="1">
    <location>
        <begin position="458"/>
        <end position="467"/>
    </location>
</feature>
<organism evidence="3 4">
    <name type="scientific">Podospora didyma</name>
    <dbReference type="NCBI Taxonomy" id="330526"/>
    <lineage>
        <taxon>Eukaryota</taxon>
        <taxon>Fungi</taxon>
        <taxon>Dikarya</taxon>
        <taxon>Ascomycota</taxon>
        <taxon>Pezizomycotina</taxon>
        <taxon>Sordariomycetes</taxon>
        <taxon>Sordariomycetidae</taxon>
        <taxon>Sordariales</taxon>
        <taxon>Podosporaceae</taxon>
        <taxon>Podospora</taxon>
    </lineage>
</organism>
<evidence type="ECO:0000259" key="2">
    <source>
        <dbReference type="PROSITE" id="PS50181"/>
    </source>
</evidence>
<dbReference type="EMBL" id="JAULSW010000009">
    <property type="protein sequence ID" value="KAK3370304.1"/>
    <property type="molecule type" value="Genomic_DNA"/>
</dbReference>
<dbReference type="InterPro" id="IPR001810">
    <property type="entry name" value="F-box_dom"/>
</dbReference>
<evidence type="ECO:0000313" key="4">
    <source>
        <dbReference type="Proteomes" id="UP001285441"/>
    </source>
</evidence>
<proteinExistence type="predicted"/>
<feature type="domain" description="F-box" evidence="2">
    <location>
        <begin position="1"/>
        <end position="47"/>
    </location>
</feature>
<dbReference type="PANTHER" id="PTHR34098:SF1">
    <property type="entry name" value="F-BOX ONLY PROTEIN 47"/>
    <property type="match status" value="1"/>
</dbReference>
<feature type="compositionally biased region" description="Polar residues" evidence="1">
    <location>
        <begin position="368"/>
        <end position="378"/>
    </location>
</feature>
<keyword evidence="4" id="KW-1185">Reference proteome</keyword>
<dbReference type="PROSITE" id="PS50181">
    <property type="entry name" value="FBOX"/>
    <property type="match status" value="1"/>
</dbReference>
<comment type="caution">
    <text evidence="3">The sequence shown here is derived from an EMBL/GenBank/DDBJ whole genome shotgun (WGS) entry which is preliminary data.</text>
</comment>
<feature type="region of interest" description="Disordered" evidence="1">
    <location>
        <begin position="578"/>
        <end position="628"/>
    </location>
</feature>
<dbReference type="PANTHER" id="PTHR34098">
    <property type="entry name" value="F-BOX ONLY PROTEIN 47"/>
    <property type="match status" value="1"/>
</dbReference>
<feature type="compositionally biased region" description="Basic and acidic residues" evidence="1">
    <location>
        <begin position="468"/>
        <end position="477"/>
    </location>
</feature>
<sequence length="666" mass="76818">MSLTDLPYELVAFVVHHLDLAEVYSLSLTCKRFQFLVHEPSIAKAQLESKAPGSQEAQTARRTNRYAAELRRLVKRREAISKVSPFLIAIVAVAESWIFENGVLCYIHDRQLRVLDLNRPRSGEVVICIRKLLDEAINESHNSRRYRFQLLYYARDIVSCVYTHAKPEQISWLIVFHPWQGRILTTHRLDSSFKIFVRNNDKFLYYGTNSEYGRDGYRHWVIRSFDIENRRWLENQKLELTEMVGSDIGSTVCFEIFDNYFYGLANQTAFEVEEIDWTSYYTCFRFPTSQRGFQLVEEAPRERMWRRSHAEGPIDDRWGFLKMFRDESTSELRIVESRKEWLAGHSSARRTYYTTNIDFDSADDERTQCSVPDSSHLNVDSDSDDDDDEPAPFEKGHPYSMDAPLRSPHEVHPGDDGSTSLMYTLSKCPIRTYHPSSQTFLDLVDDPSNSEPNEQRIRIRGGSRRRRTPSELEERNRTSSTTGQEFPYTFEQTIQDIYKQEDVVFWPPDQDVGKPDPALVELYKILSPPGHQGNIQGAWDDRSVVYSTGSMPGGLSPLILLSFDPSLYLVGVRPFPNSRVPNKAPAKSDKSRGDSQLQPHSHPSCEEKGKGRETKQRHPTSEPDAAHCLGGMAMSSETANDDHRCEWRVFEHPMYQDISVGYQFAL</sequence>
<reference evidence="3" key="2">
    <citation type="submission" date="2023-06" db="EMBL/GenBank/DDBJ databases">
        <authorList>
            <consortium name="Lawrence Berkeley National Laboratory"/>
            <person name="Haridas S."/>
            <person name="Hensen N."/>
            <person name="Bonometti L."/>
            <person name="Westerberg I."/>
            <person name="Brannstrom I.O."/>
            <person name="Guillou S."/>
            <person name="Cros-Aarteil S."/>
            <person name="Calhoun S."/>
            <person name="Kuo A."/>
            <person name="Mondo S."/>
            <person name="Pangilinan J."/>
            <person name="Riley R."/>
            <person name="LaButti K."/>
            <person name="Andreopoulos B."/>
            <person name="Lipzen A."/>
            <person name="Chen C."/>
            <person name="Yanf M."/>
            <person name="Daum C."/>
            <person name="Ng V."/>
            <person name="Clum A."/>
            <person name="Steindorff A."/>
            <person name="Ohm R."/>
            <person name="Martin F."/>
            <person name="Silar P."/>
            <person name="Natvig D."/>
            <person name="Lalanne C."/>
            <person name="Gautier V."/>
            <person name="Ament-velasquez S.L."/>
            <person name="Kruys A."/>
            <person name="Hutchinson M.I."/>
            <person name="Powell A.J."/>
            <person name="Barry K."/>
            <person name="Miller A.N."/>
            <person name="Grigoriev I.V."/>
            <person name="Debuchy R."/>
            <person name="Gladieux P."/>
            <person name="Thoren M.H."/>
            <person name="Johannesson H."/>
        </authorList>
    </citation>
    <scope>NUCLEOTIDE SEQUENCE</scope>
    <source>
        <strain evidence="3">CBS 232.78</strain>
    </source>
</reference>
<dbReference type="Pfam" id="PF00646">
    <property type="entry name" value="F-box"/>
    <property type="match status" value="1"/>
</dbReference>